<gene>
    <name evidence="3" type="ORF">GP2143_06664</name>
</gene>
<evidence type="ECO:0000313" key="3">
    <source>
        <dbReference type="EMBL" id="EAW29954.1"/>
    </source>
</evidence>
<evidence type="ECO:0000313" key="4">
    <source>
        <dbReference type="Proteomes" id="UP000004931"/>
    </source>
</evidence>
<name>A0YGT6_9GAMM</name>
<dbReference type="PANTHER" id="PTHR43767:SF1">
    <property type="entry name" value="NONRIBOSOMAL PEPTIDE SYNTHASE PES1 (EUROFUNG)-RELATED"/>
    <property type="match status" value="1"/>
</dbReference>
<dbReference type="InterPro" id="IPR050237">
    <property type="entry name" value="ATP-dep_AMP-bd_enzyme"/>
</dbReference>
<dbReference type="GO" id="GO:0016878">
    <property type="term" value="F:acid-thiol ligase activity"/>
    <property type="evidence" value="ECO:0007669"/>
    <property type="project" value="UniProtKB-ARBA"/>
</dbReference>
<comment type="caution">
    <text evidence="3">The sequence shown here is derived from an EMBL/GenBank/DDBJ whole genome shotgun (WGS) entry which is preliminary data.</text>
</comment>
<proteinExistence type="predicted"/>
<dbReference type="Gene3D" id="3.30.300.30">
    <property type="match status" value="1"/>
</dbReference>
<dbReference type="InterPro" id="IPR000873">
    <property type="entry name" value="AMP-dep_synth/lig_dom"/>
</dbReference>
<dbReference type="EMBL" id="AAVT01000012">
    <property type="protein sequence ID" value="EAW29954.1"/>
    <property type="molecule type" value="Genomic_DNA"/>
</dbReference>
<evidence type="ECO:0000259" key="1">
    <source>
        <dbReference type="Pfam" id="PF00501"/>
    </source>
</evidence>
<evidence type="ECO:0000259" key="2">
    <source>
        <dbReference type="Pfam" id="PF13193"/>
    </source>
</evidence>
<dbReference type="eggNOG" id="COG0318">
    <property type="taxonomic scope" value="Bacteria"/>
</dbReference>
<dbReference type="NCBIfam" id="NF005863">
    <property type="entry name" value="PRK07798.1"/>
    <property type="match status" value="1"/>
</dbReference>
<dbReference type="Pfam" id="PF13193">
    <property type="entry name" value="AMP-binding_C"/>
    <property type="match status" value="1"/>
</dbReference>
<keyword evidence="3" id="KW-0436">Ligase</keyword>
<accession>A0YGT6</accession>
<protein>
    <submittedName>
        <fullName evidence="3">4-coumarate--CoA ligase, putative</fullName>
    </submittedName>
</protein>
<dbReference type="Pfam" id="PF00501">
    <property type="entry name" value="AMP-binding"/>
    <property type="match status" value="1"/>
</dbReference>
<dbReference type="InterPro" id="IPR042099">
    <property type="entry name" value="ANL_N_sf"/>
</dbReference>
<feature type="domain" description="AMP-dependent synthetase/ligase" evidence="1">
    <location>
        <begin position="18"/>
        <end position="389"/>
    </location>
</feature>
<feature type="domain" description="AMP-binding enzyme C-terminal" evidence="2">
    <location>
        <begin position="448"/>
        <end position="520"/>
    </location>
</feature>
<dbReference type="SUPFAM" id="SSF56801">
    <property type="entry name" value="Acetyl-CoA synthetase-like"/>
    <property type="match status" value="1"/>
</dbReference>
<dbReference type="InterPro" id="IPR020845">
    <property type="entry name" value="AMP-binding_CS"/>
</dbReference>
<dbReference type="InterPro" id="IPR025110">
    <property type="entry name" value="AMP-bd_C"/>
</dbReference>
<dbReference type="Proteomes" id="UP000004931">
    <property type="component" value="Unassembled WGS sequence"/>
</dbReference>
<keyword evidence="4" id="KW-1185">Reference proteome</keyword>
<reference evidence="3 4" key="1">
    <citation type="journal article" date="2010" name="J. Bacteriol.">
        <title>Genome sequence of the oligotrophic marine Gammaproteobacterium HTCC2143, isolated from the Oregon Coast.</title>
        <authorList>
            <person name="Oh H.M."/>
            <person name="Kang I."/>
            <person name="Ferriera S."/>
            <person name="Giovannoni S.J."/>
            <person name="Cho J.C."/>
        </authorList>
    </citation>
    <scope>NUCLEOTIDE SEQUENCE [LARGE SCALE GENOMIC DNA]</scope>
    <source>
        <strain evidence="3 4">HTCC2143</strain>
    </source>
</reference>
<sequence length="538" mass="57941">MMGTSLGDLLDGVATVVDPNSPALIHNDRTITWGQFDKRTNNLANAILKRGVDYNDKAAVYMRNCSEYSEAVAAAFKSRTVHLNVNFRYTAEELTYIFDNSDAVVIFFSSEFAGQMTALKDKLPKVKLFIEVTPLGAQPLFDGALSHEDLVNEGDGAPLAIERSGDDLFFLYTGGTTGMPKAVMWPHETFRSLGIAGAALLGKDMSTLASTLATVKAEPSVVRMLPACPLMHGTGLFTSLSVLFAGGAVVTMDAEQGLDTADLWRTVVKHGVNTMAIVGDAFGKPLLKELEENPGKYNLDHMAAITSSGVMWSREVKLGLLKHMPNVILNDSFGASEAVGFGASVMANGMETTTAKFAIGDNCKVFTEDDREVMPGSGEPGYIARGGHIPLGYFKDEEKSAKTFKTINGERYSIPGDWCTVEADGTLTLLGRGSVCINSAGEKIYPEEVEEVIKSIDGIRDALVVGVPDDKWGNAVIAVIEGDEKPADELKRLIKLHLASYKVPKKFLFKDTLGRAPNGKADYKTITAYAKKILGIAG</sequence>
<dbReference type="AlphaFoldDB" id="A0YGT6"/>
<dbReference type="PANTHER" id="PTHR43767">
    <property type="entry name" value="LONG-CHAIN-FATTY-ACID--COA LIGASE"/>
    <property type="match status" value="1"/>
</dbReference>
<organism evidence="3 4">
    <name type="scientific">marine gamma proteobacterium HTCC2143</name>
    <dbReference type="NCBI Taxonomy" id="247633"/>
    <lineage>
        <taxon>Bacteria</taxon>
        <taxon>Pseudomonadati</taxon>
        <taxon>Pseudomonadota</taxon>
        <taxon>Gammaproteobacteria</taxon>
        <taxon>Cellvibrionales</taxon>
        <taxon>Spongiibacteraceae</taxon>
        <taxon>BD1-7 clade</taxon>
    </lineage>
</organism>
<dbReference type="STRING" id="247633.GP2143_06664"/>
<dbReference type="Gene3D" id="3.40.50.12780">
    <property type="entry name" value="N-terminal domain of ligase-like"/>
    <property type="match status" value="1"/>
</dbReference>
<dbReference type="PROSITE" id="PS00455">
    <property type="entry name" value="AMP_BINDING"/>
    <property type="match status" value="1"/>
</dbReference>
<dbReference type="InterPro" id="IPR045851">
    <property type="entry name" value="AMP-bd_C_sf"/>
</dbReference>